<feature type="compositionally biased region" description="Pro residues" evidence="1">
    <location>
        <begin position="971"/>
        <end position="998"/>
    </location>
</feature>
<reference evidence="3 4" key="1">
    <citation type="journal article" date="2006" name="Science">
        <title>Genome of rice cluster I archaea -- the key methane producers in the rice rhizosphere.</title>
        <authorList>
            <person name="Erkel C."/>
            <person name="Kube M."/>
            <person name="Reinhardt R."/>
            <person name="Liesack W."/>
        </authorList>
    </citation>
    <scope>NUCLEOTIDE SEQUENCE [LARGE SCALE GENOMIC DNA]</scope>
    <source>
        <strain evidence="4">DSM 22066 / NBRC 105507 / MRE50</strain>
    </source>
</reference>
<accession>Q0W6M3</accession>
<dbReference type="PANTHER" id="PTHR24273:SF32">
    <property type="entry name" value="HYALIN"/>
    <property type="match status" value="1"/>
</dbReference>
<dbReference type="Gene3D" id="2.60.40.10">
    <property type="entry name" value="Immunoglobulins"/>
    <property type="match status" value="2"/>
</dbReference>
<keyword evidence="2" id="KW-0812">Transmembrane</keyword>
<dbReference type="PANTHER" id="PTHR24273">
    <property type="entry name" value="FI04643P-RELATED"/>
    <property type="match status" value="1"/>
</dbReference>
<name>Q0W6M3_METAR</name>
<evidence type="ECO:0008006" key="5">
    <source>
        <dbReference type="Google" id="ProtNLM"/>
    </source>
</evidence>
<gene>
    <name evidence="3" type="ORF">RCIX562</name>
</gene>
<feature type="compositionally biased region" description="Low complexity" evidence="1">
    <location>
        <begin position="999"/>
        <end position="1015"/>
    </location>
</feature>
<evidence type="ECO:0000313" key="4">
    <source>
        <dbReference type="Proteomes" id="UP000000663"/>
    </source>
</evidence>
<feature type="region of interest" description="Disordered" evidence="1">
    <location>
        <begin position="322"/>
        <end position="342"/>
    </location>
</feature>
<evidence type="ECO:0000256" key="1">
    <source>
        <dbReference type="SAM" id="MobiDB-lite"/>
    </source>
</evidence>
<dbReference type="EMBL" id="AM114193">
    <property type="protein sequence ID" value="CAJ35970.1"/>
    <property type="molecule type" value="Genomic_DNA"/>
</dbReference>
<dbReference type="InterPro" id="IPR058094">
    <property type="entry name" value="Ig-like_OmpL47-like"/>
</dbReference>
<feature type="compositionally biased region" description="Polar residues" evidence="1">
    <location>
        <begin position="322"/>
        <end position="338"/>
    </location>
</feature>
<dbReference type="GeneID" id="43501234"/>
<feature type="transmembrane region" description="Helical" evidence="2">
    <location>
        <begin position="1021"/>
        <end position="1041"/>
    </location>
</feature>
<evidence type="ECO:0000256" key="2">
    <source>
        <dbReference type="SAM" id="Phobius"/>
    </source>
</evidence>
<keyword evidence="2" id="KW-1133">Transmembrane helix</keyword>
<protein>
    <recommendedName>
        <fullName evidence="5">Bacterial Ig-like domain-containing protein</fullName>
    </recommendedName>
</protein>
<dbReference type="Gene3D" id="3.30.1920.20">
    <property type="match status" value="4"/>
</dbReference>
<keyword evidence="2" id="KW-0472">Membrane</keyword>
<proteinExistence type="predicted"/>
<dbReference type="NCBIfam" id="NF047446">
    <property type="entry name" value="barrel_OmpL47"/>
    <property type="match status" value="7"/>
</dbReference>
<dbReference type="KEGG" id="rci:RCIX562"/>
<dbReference type="AlphaFoldDB" id="Q0W6M3"/>
<dbReference type="Proteomes" id="UP000000663">
    <property type="component" value="Chromosome"/>
</dbReference>
<keyword evidence="4" id="KW-1185">Reference proteome</keyword>
<dbReference type="OrthoDB" id="341609at2157"/>
<dbReference type="eggNOG" id="arCOG03561">
    <property type="taxonomic scope" value="Archaea"/>
</dbReference>
<feature type="region of interest" description="Disordered" evidence="1">
    <location>
        <begin position="971"/>
        <end position="1015"/>
    </location>
</feature>
<evidence type="ECO:0000313" key="3">
    <source>
        <dbReference type="EMBL" id="CAJ35970.1"/>
    </source>
</evidence>
<dbReference type="InterPro" id="IPR013783">
    <property type="entry name" value="Ig-like_fold"/>
</dbReference>
<sequence>MVAVAIALLVSLMPATLAADKADNKAPTSWVVDEDEYGNNWHDSTVSIHIKAKDDKNVDYIMYSINGAPYIKKKGDSATFDISSEGINILKYYAVDKAGNVESTNTLQVRIDRSAPITTASSSGTGGVDGWFRSDVVITLTANDGAGSGVDYIRYKKSDGSWKKVNGNTASFSVTGQGVHTIKYYSVDNVGREEEEKTLTVKIDTGKPTISVSPKPSAGWYTSKPTFTFTFADDRSGVYQHSPATVTQGDTTGTEILAWVTDKAGNREEKKFTVKVDTTAPSISGAPDRAPNAQGWYKAPVTVTFTASDATSGIATVNPASTTLSGEGAGQSASSTATDKVGHTATATVRNINIDMTAPVTTHSLSGTIGSDGWYTSDVTMTLSASDGLSGVKGIEYSTDGTTWTAYTAPVTFSAEGVTTVYYRSIDNADNLEANKSVTFKSDKTQPSTTLTLSRPADSRKWYNAPVDISFTAEDATSDVKTIYYQLVVNGVAGSWMTYTPGTSVNIASEGNTSVKYYSVDNAGNEEDKKSKVIRIDTVKPTISVSPAPSASWYTGYPAFHFTFEDSTSGVFQHSASDVTVSTDSTGYEVVATATDRAGNSEEMRFTVKVDTTAPTISGTPDRAPNAHGWYKAPVTVTFTAADATSTVASISPESRTFSDEGADQSVTSTATDVAGNTATATVDNINIDMTAPATGYRLSGTTGSDGWYRGDVTMILSASDGLSRVKGTEYSTDGTTWTAYTAPVVFSVEGATTVYYRSIDNADNVEEARSVTFNIDKTAPVSSASLVGIVGNNAWYVSDVVVTLSAMDAGSAGLRAIEYSLDNGVTWTTYTAPVTVSADGVTTVEYRSVDNAGNVETAKQFSFKVDKTAPELSGKLDGPRSSLGWFEGDAALTVTSSDLTSGLSSVMYSIDGSEWKVYTGPVTVPYGGSHYVYYGAIDNAGNTKNGSSFAYFPPGTIQYVWSIISPTATPTPTPTPTVTPTPEITPTPEVTPTPEITPTPTVTATPEPTTTAQTQPGDNLWMYALFLAVLVLGGLGAYYFGIRK</sequence>
<organism evidence="3 4">
    <name type="scientific">Methanocella arvoryzae (strain DSM 22066 / NBRC 105507 / MRE50)</name>
    <dbReference type="NCBI Taxonomy" id="351160"/>
    <lineage>
        <taxon>Archaea</taxon>
        <taxon>Methanobacteriati</taxon>
        <taxon>Methanobacteriota</taxon>
        <taxon>Stenosarchaea group</taxon>
        <taxon>Methanomicrobia</taxon>
        <taxon>Methanocellales</taxon>
        <taxon>Methanocellaceae</taxon>
        <taxon>Methanocella</taxon>
    </lineage>
</organism>
<dbReference type="RefSeq" id="WP_012036535.1">
    <property type="nucleotide sequence ID" value="NC_009464.1"/>
</dbReference>
<dbReference type="STRING" id="351160.RCIX562"/>